<dbReference type="Proteomes" id="UP000657918">
    <property type="component" value="Chromosome 8"/>
</dbReference>
<evidence type="ECO:0000313" key="1">
    <source>
        <dbReference type="EMBL" id="KAF9677331.1"/>
    </source>
</evidence>
<dbReference type="EMBL" id="JADGMS010000008">
    <property type="protein sequence ID" value="KAF9677331.1"/>
    <property type="molecule type" value="Genomic_DNA"/>
</dbReference>
<keyword evidence="2" id="KW-1185">Reference proteome</keyword>
<protein>
    <submittedName>
        <fullName evidence="1">Uncharacterized protein</fullName>
    </submittedName>
</protein>
<accession>A0A835MXR5</accession>
<comment type="caution">
    <text evidence="1">The sequence shown here is derived from an EMBL/GenBank/DDBJ whole genome shotgun (WGS) entry which is preliminary data.</text>
</comment>
<sequence length="90" mass="10250">MEIAKLKEDDKGTSLKEPNRFLWNIHLSKIYDSIISLMTPWSRTEKKPRPRNFMGGCESETALRLSCWADMHAACIQIQDVGLKPENASA</sequence>
<proteinExistence type="predicted"/>
<name>A0A835MXR5_9ROSI</name>
<organism evidence="1 2">
    <name type="scientific">Salix dunnii</name>
    <dbReference type="NCBI Taxonomy" id="1413687"/>
    <lineage>
        <taxon>Eukaryota</taxon>
        <taxon>Viridiplantae</taxon>
        <taxon>Streptophyta</taxon>
        <taxon>Embryophyta</taxon>
        <taxon>Tracheophyta</taxon>
        <taxon>Spermatophyta</taxon>
        <taxon>Magnoliopsida</taxon>
        <taxon>eudicotyledons</taxon>
        <taxon>Gunneridae</taxon>
        <taxon>Pentapetalae</taxon>
        <taxon>rosids</taxon>
        <taxon>fabids</taxon>
        <taxon>Malpighiales</taxon>
        <taxon>Salicaceae</taxon>
        <taxon>Saliceae</taxon>
        <taxon>Salix</taxon>
    </lineage>
</organism>
<reference evidence="1 2" key="1">
    <citation type="submission" date="2020-10" db="EMBL/GenBank/DDBJ databases">
        <title>Plant Genome Project.</title>
        <authorList>
            <person name="Zhang R.-G."/>
        </authorList>
    </citation>
    <scope>NUCLEOTIDE SEQUENCE [LARGE SCALE GENOMIC DNA]</scope>
    <source>
        <strain evidence="1">FAFU-HL-1</strain>
        <tissue evidence="1">Leaf</tissue>
    </source>
</reference>
<gene>
    <name evidence="1" type="ORF">SADUNF_Sadunf08G0096700</name>
</gene>
<evidence type="ECO:0000313" key="2">
    <source>
        <dbReference type="Proteomes" id="UP000657918"/>
    </source>
</evidence>
<dbReference type="AlphaFoldDB" id="A0A835MXR5"/>